<dbReference type="EMBL" id="LAZR01031470">
    <property type="protein sequence ID" value="KKL53660.1"/>
    <property type="molecule type" value="Genomic_DNA"/>
</dbReference>
<evidence type="ECO:0008006" key="2">
    <source>
        <dbReference type="Google" id="ProtNLM"/>
    </source>
</evidence>
<sequence length="176" mass="19578">MTADEVRENLAAYAHTAWSGWMKYLYSKCYSLKMDNSGGPPCLVVPAWASLRWNRQAATSYSDMPENEKKSDREEADKMIAIIQPLITAAVAEEAAKKPSRMCHLHKKPLCACYECIKDFKAEERADERARCAKVAESTKGGYTACITEDILVPDKDGPWTLNTDIAAAIRKGLKA</sequence>
<gene>
    <name evidence="1" type="ORF">LCGC14_2273260</name>
</gene>
<evidence type="ECO:0000313" key="1">
    <source>
        <dbReference type="EMBL" id="KKL53660.1"/>
    </source>
</evidence>
<reference evidence="1" key="1">
    <citation type="journal article" date="2015" name="Nature">
        <title>Complex archaea that bridge the gap between prokaryotes and eukaryotes.</title>
        <authorList>
            <person name="Spang A."/>
            <person name="Saw J.H."/>
            <person name="Jorgensen S.L."/>
            <person name="Zaremba-Niedzwiedzka K."/>
            <person name="Martijn J."/>
            <person name="Lind A.E."/>
            <person name="van Eijk R."/>
            <person name="Schleper C."/>
            <person name="Guy L."/>
            <person name="Ettema T.J."/>
        </authorList>
    </citation>
    <scope>NUCLEOTIDE SEQUENCE</scope>
</reference>
<comment type="caution">
    <text evidence="1">The sequence shown here is derived from an EMBL/GenBank/DDBJ whole genome shotgun (WGS) entry which is preliminary data.</text>
</comment>
<organism evidence="1">
    <name type="scientific">marine sediment metagenome</name>
    <dbReference type="NCBI Taxonomy" id="412755"/>
    <lineage>
        <taxon>unclassified sequences</taxon>
        <taxon>metagenomes</taxon>
        <taxon>ecological metagenomes</taxon>
    </lineage>
</organism>
<protein>
    <recommendedName>
        <fullName evidence="2">Ryanodine receptor Ryr domain-containing protein</fullName>
    </recommendedName>
</protein>
<proteinExistence type="predicted"/>
<dbReference type="AlphaFoldDB" id="A0A0F9F8W3"/>
<name>A0A0F9F8W3_9ZZZZ</name>
<accession>A0A0F9F8W3</accession>